<gene>
    <name evidence="7" type="primary">pqqF</name>
    <name evidence="7" type="ORF">J1778_15320</name>
</gene>
<dbReference type="RefSeq" id="WP_217173901.1">
    <property type="nucleotide sequence ID" value="NZ_JAFMOW010000064.1"/>
</dbReference>
<name>A0ABS6LX20_9GAMM</name>
<dbReference type="InterPro" id="IPR054734">
    <property type="entry name" value="PqqF-like_C_4"/>
</dbReference>
<evidence type="ECO:0000259" key="6">
    <source>
        <dbReference type="Pfam" id="PF22456"/>
    </source>
</evidence>
<dbReference type="NCBIfam" id="TIGR02110">
    <property type="entry name" value="PQQ_syn_pqqF"/>
    <property type="match status" value="1"/>
</dbReference>
<evidence type="ECO:0000313" key="7">
    <source>
        <dbReference type="EMBL" id="MBU9856650.1"/>
    </source>
</evidence>
<dbReference type="InterPro" id="IPR050626">
    <property type="entry name" value="Peptidase_M16"/>
</dbReference>
<dbReference type="InterPro" id="IPR054740">
    <property type="entry name" value="PqqF_N_2"/>
</dbReference>
<protein>
    <submittedName>
        <fullName evidence="7">Pyrroloquinoline quinone biosynthesis protein PqqF</fullName>
        <ecNumber evidence="7">3.4.24.-</ecNumber>
    </submittedName>
</protein>
<evidence type="ECO:0000256" key="1">
    <source>
        <dbReference type="ARBA" id="ARBA00022723"/>
    </source>
</evidence>
<dbReference type="InterPro" id="IPR011844">
    <property type="entry name" value="PQQ_synth_PqqF"/>
</dbReference>
<dbReference type="EC" id="3.4.24.-" evidence="7"/>
<keyword evidence="8" id="KW-1185">Reference proteome</keyword>
<accession>A0ABS6LX20</accession>
<sequence length="771" mass="85297">MLADVQSLTLANGLRVNILHDPQASRAAALIHLNAGSHHEPPEFPGLAHLFEHVVFAGSREFQGDERLMTWAQAEGAKLNATTHANAMAWFFDMTPAKFEAGLARMVDMLAQPLLAEDAVRQEVSVIDAEYNMLTGHTDSLCDAALSLAFSAPARLHDFHVGNRISFGEDIPALQQALARYHQQFFTTDHLTLWLQGPQSFTELTALAERYGHVFAKGRSFQPSADQPLTLQHKRYLQLRLEGSPRLRFSFPVTPCPALTLLRQLLTDEAPDSLLDTLRAQALADDVRVSLPYASGSGDILSIEFLVCEATSAIRARIETTFRQWLQQIRDLSAEHLQHYVALAQRDFSRLTPLDQLRFRTLDFPPAAQNGWQNLLSELHPQNMTRLWIAPDVQGQNTPAQGFCLPVSFAEWKIISDNVTNSSFTFHLSSSGIAHKTDGKVHTTGALLTLHQACIARACLRALCAKSAHEGHSLVFTHVQGNGLLQLSGPQEWVTRTLSTALALLRSPSVIALTQGGRLFEQEQRKSESEIAIRTLLAKLPEVISGSSEKLHEFITAGDDTAVLVFRPLTENTAVCLAATQILASFLEPLFFQQYRVEKNIGYVVSCRFHQTARQAGILFALQSPAFDAETLLGFIDAFIAKVPAMIHSITPQALEEKRAALRESLRVRPADRLEAARQQWLREFAIAPELNEESVAAITTEQLLACVQESDNSLPCEAEGWGGLLQKNQEVDVCFGHRFVLKTYSPPAPSQGHDPGHPIPMPETRGMKRG</sequence>
<dbReference type="Pfam" id="PF00675">
    <property type="entry name" value="Peptidase_M16"/>
    <property type="match status" value="1"/>
</dbReference>
<feature type="domain" description="Peptidase M16 N-terminal" evidence="3">
    <location>
        <begin position="16"/>
        <end position="138"/>
    </location>
</feature>
<evidence type="ECO:0000259" key="4">
    <source>
        <dbReference type="Pfam" id="PF22454"/>
    </source>
</evidence>
<dbReference type="EMBL" id="JAFMOW010000064">
    <property type="protein sequence ID" value="MBU9856650.1"/>
    <property type="molecule type" value="Genomic_DNA"/>
</dbReference>
<dbReference type="InterPro" id="IPR054733">
    <property type="entry name" value="PqqF_C_3"/>
</dbReference>
<feature type="domain" description="Coenzyme PQQ synthesis protein F N-terminal lobe" evidence="4">
    <location>
        <begin position="245"/>
        <end position="387"/>
    </location>
</feature>
<evidence type="ECO:0000313" key="8">
    <source>
        <dbReference type="Proteomes" id="UP000734343"/>
    </source>
</evidence>
<evidence type="ECO:0000259" key="3">
    <source>
        <dbReference type="Pfam" id="PF00675"/>
    </source>
</evidence>
<organism evidence="7 8">
    <name type="scientific">Rahnella bonaserana</name>
    <dbReference type="NCBI Taxonomy" id="2816248"/>
    <lineage>
        <taxon>Bacteria</taxon>
        <taxon>Pseudomonadati</taxon>
        <taxon>Pseudomonadota</taxon>
        <taxon>Gammaproteobacteria</taxon>
        <taxon>Enterobacterales</taxon>
        <taxon>Yersiniaceae</taxon>
        <taxon>Rahnella</taxon>
    </lineage>
</organism>
<evidence type="ECO:0000259" key="5">
    <source>
        <dbReference type="Pfam" id="PF22455"/>
    </source>
</evidence>
<dbReference type="PANTHER" id="PTHR43690">
    <property type="entry name" value="NARDILYSIN"/>
    <property type="match status" value="1"/>
</dbReference>
<keyword evidence="1" id="KW-0479">Metal-binding</keyword>
<proteinExistence type="predicted"/>
<dbReference type="Pfam" id="PF22456">
    <property type="entry name" value="PqqF-like_C_4"/>
    <property type="match status" value="1"/>
</dbReference>
<dbReference type="PANTHER" id="PTHR43690:SF18">
    <property type="entry name" value="INSULIN-DEGRADING ENZYME-RELATED"/>
    <property type="match status" value="1"/>
</dbReference>
<dbReference type="Pfam" id="PF22454">
    <property type="entry name" value="PQQ_syn_pqqF_N_2"/>
    <property type="match status" value="1"/>
</dbReference>
<comment type="caution">
    <text evidence="7">The sequence shown here is derived from an EMBL/GenBank/DDBJ whole genome shotgun (WGS) entry which is preliminary data.</text>
</comment>
<dbReference type="InterPro" id="IPR011765">
    <property type="entry name" value="Pept_M16_N"/>
</dbReference>
<keyword evidence="7" id="KW-0378">Hydrolase</keyword>
<feature type="region of interest" description="Disordered" evidence="2">
    <location>
        <begin position="746"/>
        <end position="771"/>
    </location>
</feature>
<dbReference type="Proteomes" id="UP000734343">
    <property type="component" value="Unassembled WGS sequence"/>
</dbReference>
<feature type="domain" description="Coenzyme PQQ synthesis protein F C-terminal lobe" evidence="5">
    <location>
        <begin position="456"/>
        <end position="550"/>
    </location>
</feature>
<feature type="domain" description="Coenzyme PQQ synthesis protein F-like C-terminal lobe" evidence="6">
    <location>
        <begin position="583"/>
        <end position="681"/>
    </location>
</feature>
<evidence type="ECO:0000256" key="2">
    <source>
        <dbReference type="SAM" id="MobiDB-lite"/>
    </source>
</evidence>
<reference evidence="7 8" key="1">
    <citation type="submission" date="2021-03" db="EMBL/GenBank/DDBJ databases">
        <title>Five novel Rahnella species.</title>
        <authorList>
            <person name="Brady C."/>
            <person name="Asselin J."/>
            <person name="Beer S."/>
            <person name="Bruberg M.B."/>
            <person name="Crampton B."/>
            <person name="Venter S."/>
            <person name="Arnold D."/>
            <person name="Denman S."/>
        </authorList>
    </citation>
    <scope>NUCLEOTIDE SEQUENCE [LARGE SCALE GENOMIC DNA]</scope>
    <source>
        <strain evidence="7 8">H11b</strain>
    </source>
</reference>
<dbReference type="GO" id="GO:0016787">
    <property type="term" value="F:hydrolase activity"/>
    <property type="evidence" value="ECO:0007669"/>
    <property type="project" value="UniProtKB-KW"/>
</dbReference>
<dbReference type="Pfam" id="PF22455">
    <property type="entry name" value="PqqF_C_3"/>
    <property type="match status" value="1"/>
</dbReference>